<dbReference type="Proteomes" id="UP001177023">
    <property type="component" value="Unassembled WGS sequence"/>
</dbReference>
<dbReference type="AlphaFoldDB" id="A0AA36CZF3"/>
<evidence type="ECO:0000313" key="2">
    <source>
        <dbReference type="EMBL" id="CAJ0577796.1"/>
    </source>
</evidence>
<feature type="compositionally biased region" description="Low complexity" evidence="1">
    <location>
        <begin position="44"/>
        <end position="71"/>
    </location>
</feature>
<evidence type="ECO:0000256" key="1">
    <source>
        <dbReference type="SAM" id="MobiDB-lite"/>
    </source>
</evidence>
<gene>
    <name evidence="2" type="ORF">MSPICULIGERA_LOCUS16063</name>
</gene>
<keyword evidence="3" id="KW-1185">Reference proteome</keyword>
<feature type="compositionally biased region" description="Basic and acidic residues" evidence="1">
    <location>
        <begin position="29"/>
        <end position="38"/>
    </location>
</feature>
<feature type="compositionally biased region" description="Pro residues" evidence="1">
    <location>
        <begin position="132"/>
        <end position="146"/>
    </location>
</feature>
<comment type="caution">
    <text evidence="2">The sequence shown here is derived from an EMBL/GenBank/DDBJ whole genome shotgun (WGS) entry which is preliminary data.</text>
</comment>
<feature type="region of interest" description="Disordered" evidence="1">
    <location>
        <begin position="1"/>
        <end position="146"/>
    </location>
</feature>
<organism evidence="2 3">
    <name type="scientific">Mesorhabditis spiculigera</name>
    <dbReference type="NCBI Taxonomy" id="96644"/>
    <lineage>
        <taxon>Eukaryota</taxon>
        <taxon>Metazoa</taxon>
        <taxon>Ecdysozoa</taxon>
        <taxon>Nematoda</taxon>
        <taxon>Chromadorea</taxon>
        <taxon>Rhabditida</taxon>
        <taxon>Rhabditina</taxon>
        <taxon>Rhabditomorpha</taxon>
        <taxon>Rhabditoidea</taxon>
        <taxon>Rhabditidae</taxon>
        <taxon>Mesorhabditinae</taxon>
        <taxon>Mesorhabditis</taxon>
    </lineage>
</organism>
<proteinExistence type="predicted"/>
<feature type="non-terminal residue" evidence="2">
    <location>
        <position position="146"/>
    </location>
</feature>
<dbReference type="EMBL" id="CATQJA010002652">
    <property type="protein sequence ID" value="CAJ0577796.1"/>
    <property type="molecule type" value="Genomic_DNA"/>
</dbReference>
<protein>
    <submittedName>
        <fullName evidence="2">Uncharacterized protein</fullName>
    </submittedName>
</protein>
<name>A0AA36CZF3_9BILA</name>
<reference evidence="2" key="1">
    <citation type="submission" date="2023-06" db="EMBL/GenBank/DDBJ databases">
        <authorList>
            <person name="Delattre M."/>
        </authorList>
    </citation>
    <scope>NUCLEOTIDE SEQUENCE</scope>
    <source>
        <strain evidence="2">AF72</strain>
    </source>
</reference>
<accession>A0AA36CZF3</accession>
<sequence>MTSETQVPASGKVLAPEASAAGYGQETEVTEKLAKPDDMDSMMPTTASSGSSSSSTSSSVASAAPPSAAPSLTQLAGAVGGPGESSSKMICRPGPPGPAGRPGNSGKPGIPGAHGVPGIPGRQALLPCDTLTPPPCKPCPRGPAGP</sequence>
<evidence type="ECO:0000313" key="3">
    <source>
        <dbReference type="Proteomes" id="UP001177023"/>
    </source>
</evidence>